<dbReference type="AlphaFoldDB" id="A0A0R3KIV9"/>
<comment type="caution">
    <text evidence="2">The sequence shown here is derived from an EMBL/GenBank/DDBJ whole genome shotgun (WGS) entry which is preliminary data.</text>
</comment>
<dbReference type="EMBL" id="LLXZ01000205">
    <property type="protein sequence ID" value="KRQ95657.1"/>
    <property type="molecule type" value="Genomic_DNA"/>
</dbReference>
<sequence>MYLSLIAAALANSSVRTLSQQEELPLLRDHLLRLDRISRRDRFHGFMDDSFIERYAEKCANDGTVIIAFFEDGVVRGAAELHPPDQSPDSLPEIAFSVEASVRRRGVGSILFRKLIAVARAKGYQSLRITTGAQNDAMRALAGKFGAQLVFRHGESTGTIDLTKYDQAELATSWVEGTVNAARTAVAFNRAYWRMLLRMAGTAPSEWGAS</sequence>
<proteinExistence type="predicted"/>
<name>A0A0R3KIV9_9BRAD</name>
<dbReference type="InterPro" id="IPR016181">
    <property type="entry name" value="Acyl_CoA_acyltransferase"/>
</dbReference>
<dbReference type="STRING" id="280332.CQ12_03460"/>
<dbReference type="OrthoDB" id="7843527at2"/>
<evidence type="ECO:0000313" key="2">
    <source>
        <dbReference type="EMBL" id="KRQ95657.1"/>
    </source>
</evidence>
<dbReference type="Gene3D" id="3.40.630.30">
    <property type="match status" value="1"/>
</dbReference>
<dbReference type="Pfam" id="PF00583">
    <property type="entry name" value="Acetyltransf_1"/>
    <property type="match status" value="1"/>
</dbReference>
<dbReference type="GO" id="GO:0016747">
    <property type="term" value="F:acyltransferase activity, transferring groups other than amino-acyl groups"/>
    <property type="evidence" value="ECO:0007669"/>
    <property type="project" value="InterPro"/>
</dbReference>
<dbReference type="InterPro" id="IPR000182">
    <property type="entry name" value="GNAT_dom"/>
</dbReference>
<dbReference type="Proteomes" id="UP000050863">
    <property type="component" value="Unassembled WGS sequence"/>
</dbReference>
<dbReference type="CDD" id="cd04301">
    <property type="entry name" value="NAT_SF"/>
    <property type="match status" value="1"/>
</dbReference>
<protein>
    <submittedName>
        <fullName evidence="2">Acetyltransferase</fullName>
    </submittedName>
</protein>
<accession>A0A0R3KIV9</accession>
<dbReference type="SUPFAM" id="SSF55729">
    <property type="entry name" value="Acyl-CoA N-acyltransferases (Nat)"/>
    <property type="match status" value="1"/>
</dbReference>
<gene>
    <name evidence="2" type="ORF">CQ12_03460</name>
</gene>
<dbReference type="PROSITE" id="PS51186">
    <property type="entry name" value="GNAT"/>
    <property type="match status" value="1"/>
</dbReference>
<organism evidence="2 3">
    <name type="scientific">Bradyrhizobium jicamae</name>
    <dbReference type="NCBI Taxonomy" id="280332"/>
    <lineage>
        <taxon>Bacteria</taxon>
        <taxon>Pseudomonadati</taxon>
        <taxon>Pseudomonadota</taxon>
        <taxon>Alphaproteobacteria</taxon>
        <taxon>Hyphomicrobiales</taxon>
        <taxon>Nitrobacteraceae</taxon>
        <taxon>Bradyrhizobium</taxon>
    </lineage>
</organism>
<feature type="domain" description="N-acetyltransferase" evidence="1">
    <location>
        <begin position="22"/>
        <end position="167"/>
    </location>
</feature>
<dbReference type="RefSeq" id="WP_057839943.1">
    <property type="nucleotide sequence ID" value="NZ_LLXZ01000205.1"/>
</dbReference>
<reference evidence="2 3" key="1">
    <citation type="submission" date="2014-03" db="EMBL/GenBank/DDBJ databases">
        <title>Bradyrhizobium valentinum sp. nov., isolated from effective nodules of Lupinus mariae-josephae, a lupine endemic of basic-lime soils in Eastern Spain.</title>
        <authorList>
            <person name="Duran D."/>
            <person name="Rey L."/>
            <person name="Navarro A."/>
            <person name="Busquets A."/>
            <person name="Imperial J."/>
            <person name="Ruiz-Argueso T."/>
        </authorList>
    </citation>
    <scope>NUCLEOTIDE SEQUENCE [LARGE SCALE GENOMIC DNA]</scope>
    <source>
        <strain evidence="2 3">PAC68</strain>
    </source>
</reference>
<evidence type="ECO:0000259" key="1">
    <source>
        <dbReference type="PROSITE" id="PS51186"/>
    </source>
</evidence>
<keyword evidence="2" id="KW-0808">Transferase</keyword>
<keyword evidence="3" id="KW-1185">Reference proteome</keyword>
<evidence type="ECO:0000313" key="3">
    <source>
        <dbReference type="Proteomes" id="UP000050863"/>
    </source>
</evidence>